<dbReference type="Pfam" id="PF13289">
    <property type="entry name" value="SIR2_2"/>
    <property type="match status" value="1"/>
</dbReference>
<sequence length="481" mass="52639">MDAKVIPTDGYFSVMGYWHDITGDPEQARPAGWPTDNGYAVSQVNPSVWFINVFQRRKGTGFRLGDRVRQLVSEIARSGLRPTESRSTLRIAVPVLGIGRGGMGARRGEALDVLLRALWDSVRTVGVDIVLVTPDPAVFGAAQYRRRTIAESGTGSLPWGLSAPALAEAKRLGVLARDGHLALFLGAGVSMAAGLPDWDGLLTRIAERTKQDYGQVKALGSLDAAELLKRDSDQRQIGELVRDIIGKPKKIALAHGILAGFDAQETITTNYDALFELAVEQAGRTTPTVLPWEPAEVGRPWLLKLHGDLQRADSIVLTRRDFVLFDARSRPAGSLLQATLMTRHLLIVGTSLADDNVIRLAMEVDDYLRRNGVRSAQGTFIDVSGKAARQRLWSEQFHWHVCEGEDITQRVRQMEIFLDVAAAYAARNASWLLDPRFEGLLSDSEQRVTAKVRSALAQVPDADSGLLVPLKEIREQLGGAG</sequence>
<dbReference type="EMBL" id="BAED01000012">
    <property type="protein sequence ID" value="GAB04112.1"/>
    <property type="molecule type" value="Genomic_DNA"/>
</dbReference>
<name>G7GKI7_9ACTN</name>
<proteinExistence type="predicted"/>
<reference evidence="1 2" key="1">
    <citation type="submission" date="2011-11" db="EMBL/GenBank/DDBJ databases">
        <title>Whole genome shotgun sequence of Gordonia amarae NBRC 15530.</title>
        <authorList>
            <person name="Takarada H."/>
            <person name="Hosoyama A."/>
            <person name="Tsuchikane K."/>
            <person name="Katsumata H."/>
            <person name="Yamazaki S."/>
            <person name="Fujita N."/>
        </authorList>
    </citation>
    <scope>NUCLEOTIDE SEQUENCE [LARGE SCALE GENOMIC DNA]</scope>
    <source>
        <strain evidence="1 2">NBRC 15530</strain>
    </source>
</reference>
<evidence type="ECO:0000313" key="1">
    <source>
        <dbReference type="EMBL" id="GAB04112.1"/>
    </source>
</evidence>
<comment type="caution">
    <text evidence="1">The sequence shown here is derived from an EMBL/GenBank/DDBJ whole genome shotgun (WGS) entry which is preliminary data.</text>
</comment>
<dbReference type="STRING" id="1075090.GOAMR_12_00390"/>
<dbReference type="SUPFAM" id="SSF52467">
    <property type="entry name" value="DHS-like NAD/FAD-binding domain"/>
    <property type="match status" value="1"/>
</dbReference>
<dbReference type="eggNOG" id="COG0846">
    <property type="taxonomic scope" value="Bacteria"/>
</dbReference>
<keyword evidence="2" id="KW-1185">Reference proteome</keyword>
<dbReference type="AlphaFoldDB" id="G7GKI7"/>
<dbReference type="Gene3D" id="3.40.50.1220">
    <property type="entry name" value="TPP-binding domain"/>
    <property type="match status" value="1"/>
</dbReference>
<gene>
    <name evidence="1" type="ORF">GOAMR_12_00390</name>
</gene>
<accession>G7GKI7</accession>
<organism evidence="1 2">
    <name type="scientific">Gordonia amarae NBRC 15530</name>
    <dbReference type="NCBI Taxonomy" id="1075090"/>
    <lineage>
        <taxon>Bacteria</taxon>
        <taxon>Bacillati</taxon>
        <taxon>Actinomycetota</taxon>
        <taxon>Actinomycetes</taxon>
        <taxon>Mycobacteriales</taxon>
        <taxon>Gordoniaceae</taxon>
        <taxon>Gordonia</taxon>
    </lineage>
</organism>
<evidence type="ECO:0000313" key="2">
    <source>
        <dbReference type="Proteomes" id="UP000006023"/>
    </source>
</evidence>
<dbReference type="Proteomes" id="UP000006023">
    <property type="component" value="Unassembled WGS sequence"/>
</dbReference>
<dbReference type="InterPro" id="IPR029035">
    <property type="entry name" value="DHS-like_NAD/FAD-binding_dom"/>
</dbReference>
<protein>
    <submittedName>
        <fullName evidence="1">Uncharacterized protein</fullName>
    </submittedName>
</protein>